<evidence type="ECO:0000313" key="2">
    <source>
        <dbReference type="EMBL" id="ELY93090.1"/>
    </source>
</evidence>
<keyword evidence="3" id="KW-1185">Reference proteome</keyword>
<dbReference type="Proteomes" id="UP000011693">
    <property type="component" value="Unassembled WGS sequence"/>
</dbReference>
<reference evidence="2 3" key="1">
    <citation type="journal article" date="2014" name="PLoS Genet.">
        <title>Phylogenetically driven sequencing of extremely halophilic archaea reveals strategies for static and dynamic osmo-response.</title>
        <authorList>
            <person name="Becker E.A."/>
            <person name="Seitzer P.M."/>
            <person name="Tritt A."/>
            <person name="Larsen D."/>
            <person name="Krusor M."/>
            <person name="Yao A.I."/>
            <person name="Wu D."/>
            <person name="Madern D."/>
            <person name="Eisen J.A."/>
            <person name="Darling A.E."/>
            <person name="Facciotti M.T."/>
        </authorList>
    </citation>
    <scope>NUCLEOTIDE SEQUENCE [LARGE SCALE GENOMIC DNA]</scope>
    <source>
        <strain evidence="2 3">JCM 10990</strain>
    </source>
</reference>
<feature type="compositionally biased region" description="Acidic residues" evidence="1">
    <location>
        <begin position="678"/>
        <end position="695"/>
    </location>
</feature>
<dbReference type="AlphaFoldDB" id="M0A2V6"/>
<evidence type="ECO:0000313" key="3">
    <source>
        <dbReference type="Proteomes" id="UP000011693"/>
    </source>
</evidence>
<evidence type="ECO:0008006" key="4">
    <source>
        <dbReference type="Google" id="ProtNLM"/>
    </source>
</evidence>
<feature type="region of interest" description="Disordered" evidence="1">
    <location>
        <begin position="671"/>
        <end position="717"/>
    </location>
</feature>
<dbReference type="Gene3D" id="2.60.40.10">
    <property type="entry name" value="Immunoglobulins"/>
    <property type="match status" value="2"/>
</dbReference>
<feature type="compositionally biased region" description="Low complexity" evidence="1">
    <location>
        <begin position="696"/>
        <end position="714"/>
    </location>
</feature>
<accession>M0A2V6</accession>
<dbReference type="EMBL" id="AOIN01000100">
    <property type="protein sequence ID" value="ELY93090.1"/>
    <property type="molecule type" value="Genomic_DNA"/>
</dbReference>
<sequence>MVLVLTVLLVALGVGTVGAINVANGPTAETSGSTTTLDGPPPSILSTVTQQCTDSSDDYSNTVVVTFDDEYVITGSSADVESLPPDPVVSAGGDALVVDLESGTVVTESCEPVMVGDNEVRVAENDPDLVVTDGVYLNDTLELTNDGTVQTVNGGSTVEAGNDVVEYTEHDTVDFQPNITETNSPGEGETLSITVEVTNPHYGSDDQELELFLRDGNDEIKETLTDSISLDGDDSGTVTFEYETEEGDDIIESARVRTEDGSTDTTDITVNEASVDVEITDDWTRFPAAGDELEVPVEITRHGNIPDGEQDYIIDFLIDDSHVTTRPVALSPGEQTVETFTYQTDENDSPSVDATVKSGYNSHTASVDVIGQATHEENVQATFVDQNNPDEGETLELIAEIEYDRSDRIPDEPQEYPIQFYVDGDHIENRTVELDGAETLTETFSYETKQGDAPRVDAELITPGSGDTDEPRITGSGFEVTIEEVNDPVNASEKLVTTVVIENTGEIAGQQEVRLRTDSGISDSDRTLRHIRDRENVSLDVGERTTEQFFYRPSETDVPMIEVAILSNNDEALANATVRSKSTHYEPQNLTGDYTNDTDRELTLTAEINNTGTEPGDQYVEFMLDDELVYVDRVTLGPWESTTVSTTIDAPEEIGAYDFAVETDNATTASTVGVGVEIIDDEPVDESGGSDDPDEPSSNQSDSGSTNESDSTTETPEEEAGLPWFLILLGLLGVLVSSLTLLVYRNDPENFPPEPAAVPDALEEEFTKIGNQIRATNLSMLVATVKGLVGLGAGTLVVQNKLPRAATVRVRCQAGEETVFLQDLELQPEERRTLASLPDVEQFRVGAGVDDITSHEEVFEGDNGDVGVVLRAEGLVISNVS</sequence>
<protein>
    <recommendedName>
        <fullName evidence="4">CARDB domain-containing protein</fullName>
    </recommendedName>
</protein>
<proteinExistence type="predicted"/>
<organism evidence="2 3">
    <name type="scientific">Natrialba chahannaoensis JCM 10990</name>
    <dbReference type="NCBI Taxonomy" id="1227492"/>
    <lineage>
        <taxon>Archaea</taxon>
        <taxon>Methanobacteriati</taxon>
        <taxon>Methanobacteriota</taxon>
        <taxon>Stenosarchaea group</taxon>
        <taxon>Halobacteria</taxon>
        <taxon>Halobacteriales</taxon>
        <taxon>Natrialbaceae</taxon>
        <taxon>Natrialba</taxon>
    </lineage>
</organism>
<dbReference type="PATRIC" id="fig|1227492.4.peg.4080"/>
<dbReference type="InterPro" id="IPR013783">
    <property type="entry name" value="Ig-like_fold"/>
</dbReference>
<comment type="caution">
    <text evidence="2">The sequence shown here is derived from an EMBL/GenBank/DDBJ whole genome shotgun (WGS) entry which is preliminary data.</text>
</comment>
<name>M0A2V6_9EURY</name>
<gene>
    <name evidence="2" type="ORF">C482_20486</name>
</gene>
<evidence type="ECO:0000256" key="1">
    <source>
        <dbReference type="SAM" id="MobiDB-lite"/>
    </source>
</evidence>